<keyword evidence="3" id="KW-1185">Reference proteome</keyword>
<accession>A0A0P0P2L1</accession>
<dbReference type="Gene3D" id="3.40.630.30">
    <property type="match status" value="1"/>
</dbReference>
<dbReference type="SUPFAM" id="SSF55729">
    <property type="entry name" value="Acyl-CoA N-acyltransferases (Nat)"/>
    <property type="match status" value="1"/>
</dbReference>
<reference evidence="2 3" key="1">
    <citation type="submission" date="2015-10" db="EMBL/GenBank/DDBJ databases">
        <title>Conservation of the essential genome among Caulobacter and Brevundimonas species.</title>
        <authorList>
            <person name="Scott D."/>
            <person name="Ely B."/>
        </authorList>
    </citation>
    <scope>NUCLEOTIDE SEQUENCE [LARGE SCALE GENOMIC DNA]</scope>
    <source>
        <strain evidence="2 3">CB4</strain>
    </source>
</reference>
<feature type="domain" description="N-acetyltransferase" evidence="1">
    <location>
        <begin position="14"/>
        <end position="174"/>
    </location>
</feature>
<dbReference type="KEGG" id="chq:AQ619_15665"/>
<dbReference type="OrthoDB" id="6293260at2"/>
<dbReference type="PROSITE" id="PS51186">
    <property type="entry name" value="GNAT"/>
    <property type="match status" value="1"/>
</dbReference>
<dbReference type="InterPro" id="IPR016181">
    <property type="entry name" value="Acyl_CoA_acyltransferase"/>
</dbReference>
<sequence>MPVAPGPTLETARLILRPTATEDIDGWAAMMADAEAARYIGGQQPRSSAWRGMASMAGSWTLLGFGMFSVLDKTSGQWLGRIGPWQPEDWPGTEVGWGLAPAAWGKGYAVEAAIATIDWVFDHLGWDEVIHCIDPTNTPSQKVAQSIGSYNRGRGQLPAPYQDHVIDIWGQTRDEWRARRA</sequence>
<organism evidence="2 3">
    <name type="scientific">Caulobacter henricii</name>
    <dbReference type="NCBI Taxonomy" id="69395"/>
    <lineage>
        <taxon>Bacteria</taxon>
        <taxon>Pseudomonadati</taxon>
        <taxon>Pseudomonadota</taxon>
        <taxon>Alphaproteobacteria</taxon>
        <taxon>Caulobacterales</taxon>
        <taxon>Caulobacteraceae</taxon>
        <taxon>Caulobacter</taxon>
    </lineage>
</organism>
<dbReference type="STRING" id="69395.AQ619_15665"/>
<dbReference type="Pfam" id="PF13302">
    <property type="entry name" value="Acetyltransf_3"/>
    <property type="match status" value="1"/>
</dbReference>
<dbReference type="EMBL" id="CP013002">
    <property type="protein sequence ID" value="ALL14676.1"/>
    <property type="molecule type" value="Genomic_DNA"/>
</dbReference>
<dbReference type="InterPro" id="IPR000182">
    <property type="entry name" value="GNAT_dom"/>
</dbReference>
<keyword evidence="2" id="KW-0808">Transferase</keyword>
<gene>
    <name evidence="2" type="ORF">AQ619_15665</name>
</gene>
<dbReference type="GO" id="GO:0016747">
    <property type="term" value="F:acyltransferase activity, transferring groups other than amino-acyl groups"/>
    <property type="evidence" value="ECO:0007669"/>
    <property type="project" value="InterPro"/>
</dbReference>
<dbReference type="RefSeq" id="WP_062149749.1">
    <property type="nucleotide sequence ID" value="NZ_CP013002.1"/>
</dbReference>
<evidence type="ECO:0000313" key="3">
    <source>
        <dbReference type="Proteomes" id="UP000056905"/>
    </source>
</evidence>
<evidence type="ECO:0000313" key="2">
    <source>
        <dbReference type="EMBL" id="ALL14676.1"/>
    </source>
</evidence>
<evidence type="ECO:0000259" key="1">
    <source>
        <dbReference type="PROSITE" id="PS51186"/>
    </source>
</evidence>
<dbReference type="AlphaFoldDB" id="A0A0P0P2L1"/>
<dbReference type="InterPro" id="IPR051531">
    <property type="entry name" value="N-acetyltransferase"/>
</dbReference>
<name>A0A0P0P2L1_9CAUL</name>
<dbReference type="PANTHER" id="PTHR43792">
    <property type="entry name" value="GNAT FAMILY, PUTATIVE (AFU_ORTHOLOGUE AFUA_3G00765)-RELATED-RELATED"/>
    <property type="match status" value="1"/>
</dbReference>
<dbReference type="PANTHER" id="PTHR43792:SF1">
    <property type="entry name" value="N-ACETYLTRANSFERASE DOMAIN-CONTAINING PROTEIN"/>
    <property type="match status" value="1"/>
</dbReference>
<proteinExistence type="predicted"/>
<protein>
    <submittedName>
        <fullName evidence="2">Acetyltransferase</fullName>
    </submittedName>
</protein>
<dbReference type="Proteomes" id="UP000056905">
    <property type="component" value="Chromosome"/>
</dbReference>